<accession>A0ABZ1I314</accession>
<sequence>MSGGEKSFASASEQRVARAAAEAAPHAAELLASHLAANHELLPILYLDALGVWYLQAWRDRDADPDQFTQAGAVAAVLDAEFKKDAKLENAIAVGFVEMFTYLPEHDRAAAATLPPALRAEYTKMAAWRPS</sequence>
<proteinExistence type="predicted"/>
<evidence type="ECO:0000313" key="1">
    <source>
        <dbReference type="EMBL" id="WSE28326.1"/>
    </source>
</evidence>
<gene>
    <name evidence="1" type="ORF">VSH64_36640</name>
</gene>
<reference evidence="1 2" key="1">
    <citation type="journal article" date="2015" name="Int. J. Syst. Evol. Microbiol.">
        <title>Amycolatopsis rhabdoformis sp. nov., an actinomycete isolated from a tropical forest soil.</title>
        <authorList>
            <person name="Souza W.R."/>
            <person name="Silva R.E."/>
            <person name="Goodfellow M."/>
            <person name="Busarakam K."/>
            <person name="Figueiro F.S."/>
            <person name="Ferreira D."/>
            <person name="Rodrigues-Filho E."/>
            <person name="Moraes L.A.B."/>
            <person name="Zucchi T.D."/>
        </authorList>
    </citation>
    <scope>NUCLEOTIDE SEQUENCE [LARGE SCALE GENOMIC DNA]</scope>
    <source>
        <strain evidence="1 2">NCIMB 14900</strain>
    </source>
</reference>
<dbReference type="Proteomes" id="UP001330812">
    <property type="component" value="Chromosome"/>
</dbReference>
<organism evidence="1 2">
    <name type="scientific">Amycolatopsis rhabdoformis</name>
    <dbReference type="NCBI Taxonomy" id="1448059"/>
    <lineage>
        <taxon>Bacteria</taxon>
        <taxon>Bacillati</taxon>
        <taxon>Actinomycetota</taxon>
        <taxon>Actinomycetes</taxon>
        <taxon>Pseudonocardiales</taxon>
        <taxon>Pseudonocardiaceae</taxon>
        <taxon>Amycolatopsis</taxon>
    </lineage>
</organism>
<dbReference type="EMBL" id="CP142149">
    <property type="protein sequence ID" value="WSE28326.1"/>
    <property type="molecule type" value="Genomic_DNA"/>
</dbReference>
<dbReference type="RefSeq" id="WP_326567327.1">
    <property type="nucleotide sequence ID" value="NZ_CP142149.1"/>
</dbReference>
<evidence type="ECO:0000313" key="2">
    <source>
        <dbReference type="Proteomes" id="UP001330812"/>
    </source>
</evidence>
<keyword evidence="2" id="KW-1185">Reference proteome</keyword>
<protein>
    <submittedName>
        <fullName evidence="1">Uncharacterized protein</fullName>
    </submittedName>
</protein>
<name>A0ABZ1I314_9PSEU</name>